<comment type="similarity">
    <text evidence="1">Belongs to the SAMHD1 family.</text>
</comment>
<keyword evidence="4" id="KW-1185">Reference proteome</keyword>
<feature type="domain" description="HD/PDEase" evidence="2">
    <location>
        <begin position="47"/>
        <end position="166"/>
    </location>
</feature>
<dbReference type="SUPFAM" id="SSF109604">
    <property type="entry name" value="HD-domain/PDEase-like"/>
    <property type="match status" value="1"/>
</dbReference>
<comment type="caution">
    <text evidence="3">The sequence shown here is derived from an EMBL/GenBank/DDBJ whole genome shotgun (WGS) entry which is preliminary data.</text>
</comment>
<dbReference type="GO" id="GO:0005634">
    <property type="term" value="C:nucleus"/>
    <property type="evidence" value="ECO:0007669"/>
    <property type="project" value="TreeGrafter"/>
</dbReference>
<name>A0AA89BTI1_PINIB</name>
<reference evidence="3" key="1">
    <citation type="submission" date="2019-08" db="EMBL/GenBank/DDBJ databases">
        <title>The improved chromosome-level genome for the pearl oyster Pinctada fucata martensii using PacBio sequencing and Hi-C.</title>
        <authorList>
            <person name="Zheng Z."/>
        </authorList>
    </citation>
    <scope>NUCLEOTIDE SEQUENCE</scope>
    <source>
        <strain evidence="3">ZZ-2019</strain>
        <tissue evidence="3">Adductor muscle</tissue>
    </source>
</reference>
<dbReference type="AlphaFoldDB" id="A0AA89BTI1"/>
<dbReference type="SMART" id="SM00471">
    <property type="entry name" value="HDc"/>
    <property type="match status" value="1"/>
</dbReference>
<gene>
    <name evidence="3" type="ORF">FSP39_022760</name>
</gene>
<dbReference type="PANTHER" id="PTHR11373:SF4">
    <property type="entry name" value="DEOXYNUCLEOSIDE TRIPHOSPHATE TRIPHOSPHOHYDROLASE SAMHD1"/>
    <property type="match status" value="1"/>
</dbReference>
<dbReference type="EMBL" id="VSWD01000012">
    <property type="protein sequence ID" value="KAK3086746.1"/>
    <property type="molecule type" value="Genomic_DNA"/>
</dbReference>
<dbReference type="InterPro" id="IPR050135">
    <property type="entry name" value="dGTPase-like"/>
</dbReference>
<organism evidence="3 4">
    <name type="scientific">Pinctada imbricata</name>
    <name type="common">Atlantic pearl-oyster</name>
    <name type="synonym">Pinctada martensii</name>
    <dbReference type="NCBI Taxonomy" id="66713"/>
    <lineage>
        <taxon>Eukaryota</taxon>
        <taxon>Metazoa</taxon>
        <taxon>Spiralia</taxon>
        <taxon>Lophotrochozoa</taxon>
        <taxon>Mollusca</taxon>
        <taxon>Bivalvia</taxon>
        <taxon>Autobranchia</taxon>
        <taxon>Pteriomorphia</taxon>
        <taxon>Pterioida</taxon>
        <taxon>Pterioidea</taxon>
        <taxon>Pteriidae</taxon>
        <taxon>Pinctada</taxon>
    </lineage>
</organism>
<dbReference type="CDD" id="cd00077">
    <property type="entry name" value="HDc"/>
    <property type="match status" value="1"/>
</dbReference>
<evidence type="ECO:0000313" key="3">
    <source>
        <dbReference type="EMBL" id="KAK3086746.1"/>
    </source>
</evidence>
<dbReference type="Gene3D" id="1.10.3210.10">
    <property type="entry name" value="Hypothetical protein af1432"/>
    <property type="match status" value="2"/>
</dbReference>
<dbReference type="Proteomes" id="UP001186944">
    <property type="component" value="Unassembled WGS sequence"/>
</dbReference>
<proteinExistence type="inferred from homology"/>
<dbReference type="GO" id="GO:0006203">
    <property type="term" value="P:dGTP catabolic process"/>
    <property type="evidence" value="ECO:0007669"/>
    <property type="project" value="TreeGrafter"/>
</dbReference>
<evidence type="ECO:0000259" key="2">
    <source>
        <dbReference type="SMART" id="SM00471"/>
    </source>
</evidence>
<dbReference type="InterPro" id="IPR003607">
    <property type="entry name" value="HD/PDEase_dom"/>
</dbReference>
<sequence length="211" mass="24314">FFQIVKDPIHGFIELNPLVVKIIDTPQFQRLRHLKQLGAAYYVYPGASHNRFEHCLGTYHLASTLLHELKKRLEEVKKSNPNDDICKIEITEGDILRVEVAALCHDLDGDVAPGVGIFKIIPNDKANVEMISEERSLSTAIDDPSAYTKLNDDVANRIAWSEDDRLSEARELIQRIMKRDLYRYLGEYVFDREELPVCIIFDIVKDDFIVR</sequence>
<feature type="non-terminal residue" evidence="3">
    <location>
        <position position="1"/>
    </location>
</feature>
<accession>A0AA89BTI1</accession>
<dbReference type="GO" id="GO:0008832">
    <property type="term" value="F:dGTPase activity"/>
    <property type="evidence" value="ECO:0007669"/>
    <property type="project" value="TreeGrafter"/>
</dbReference>
<evidence type="ECO:0000256" key="1">
    <source>
        <dbReference type="ARBA" id="ARBA00005776"/>
    </source>
</evidence>
<evidence type="ECO:0000313" key="4">
    <source>
        <dbReference type="Proteomes" id="UP001186944"/>
    </source>
</evidence>
<protein>
    <recommendedName>
        <fullName evidence="2">HD/PDEase domain-containing protein</fullName>
    </recommendedName>
</protein>
<dbReference type="PANTHER" id="PTHR11373">
    <property type="entry name" value="DEOXYNUCLEOSIDE TRIPHOSPHATE TRIPHOSPHOHYDROLASE"/>
    <property type="match status" value="1"/>
</dbReference>